<feature type="region of interest" description="Disordered" evidence="1">
    <location>
        <begin position="51"/>
        <end position="78"/>
    </location>
</feature>
<dbReference type="GO" id="GO:0030170">
    <property type="term" value="F:pyridoxal phosphate binding"/>
    <property type="evidence" value="ECO:0007669"/>
    <property type="project" value="InterPro"/>
</dbReference>
<dbReference type="InterPro" id="IPR005302">
    <property type="entry name" value="MoCF_Sase_C"/>
</dbReference>
<dbReference type="GO" id="GO:0003824">
    <property type="term" value="F:catalytic activity"/>
    <property type="evidence" value="ECO:0007669"/>
    <property type="project" value="InterPro"/>
</dbReference>
<dbReference type="EMBL" id="LWDE02000950">
    <property type="protein sequence ID" value="KAE8243183.1"/>
    <property type="molecule type" value="Genomic_DNA"/>
</dbReference>
<evidence type="ECO:0000256" key="1">
    <source>
        <dbReference type="SAM" id="MobiDB-lite"/>
    </source>
</evidence>
<name>A0A8X7MNX3_9BASI</name>
<accession>A0A8X7MNX3</accession>
<keyword evidence="4" id="KW-1185">Reference proteome</keyword>
<evidence type="ECO:0000313" key="4">
    <source>
        <dbReference type="Proteomes" id="UP000077684"/>
    </source>
</evidence>
<dbReference type="Proteomes" id="UP000077684">
    <property type="component" value="Unassembled WGS sequence"/>
</dbReference>
<reference evidence="3" key="2">
    <citation type="journal article" date="2019" name="IMA Fungus">
        <title>Genome sequencing and comparison of five Tilletia species to identify candidate genes for the detection of regulated species infecting wheat.</title>
        <authorList>
            <person name="Nguyen H.D.T."/>
            <person name="Sultana T."/>
            <person name="Kesanakurti P."/>
            <person name="Hambleton S."/>
        </authorList>
    </citation>
    <scope>NUCLEOTIDE SEQUENCE</scope>
    <source>
        <strain evidence="3">DAOMC 236426</strain>
    </source>
</reference>
<sequence length="517" mass="56789">MPSSSSPSLLKSILLQDEWVDPKLALHFTIFLGLLLLGAIQHFVLRAGGRAASKTGRDGTTEDARQRPRDGGEGEEEEAAVVDSIHIYPIKSCKGSRVDSVELLKKGLELDRNWAIVGTEKHLVLSLRQEAKLTLIQPSIDEEAGLLTVSLAPQAGRDDLKPFTIPLRPSQDELKRWDLLPELPMWGDAADGRVVQALGQTAGTPTPAEWLTEFLGYPATLVQFDTTPSSATRISHPIYRTPQPGPDVPSLQGPRGIHFADEYPLLVATVESLQALEDKVAEEVEEQAQEGARRAIAGLDPLTWSVLAGKGGDDLSNSITNSPFGLESREARSDKPCIDMLRFRPNIVLKGRISSGGSHQEAFPPFSEESWETLWFLPARCTSETPPSTFQQEADHNHHGKLHLVARCARCPLTTVNPSTADRDPAIPLRLLARDGWRMRVKVTTDQGYLGERDVDRRQPCFGMYACPVPLGLVDGAPAVGVGGDEDEDEVSYGRVQVGDRVRVRWRKEETEESSET</sequence>
<evidence type="ECO:0000259" key="2">
    <source>
        <dbReference type="PROSITE" id="PS51340"/>
    </source>
</evidence>
<dbReference type="Pfam" id="PF03476">
    <property type="entry name" value="MOSC_N"/>
    <property type="match status" value="1"/>
</dbReference>
<reference evidence="3" key="1">
    <citation type="submission" date="2016-04" db="EMBL/GenBank/DDBJ databases">
        <authorList>
            <person name="Nguyen H.D."/>
            <person name="Samba Siva P."/>
            <person name="Cullis J."/>
            <person name="Levesque C.A."/>
            <person name="Hambleton S."/>
        </authorList>
    </citation>
    <scope>NUCLEOTIDE SEQUENCE</scope>
    <source>
        <strain evidence="3">DAOMC 236426</strain>
    </source>
</reference>
<evidence type="ECO:0000313" key="3">
    <source>
        <dbReference type="EMBL" id="KAE8243183.1"/>
    </source>
</evidence>
<proteinExistence type="predicted"/>
<dbReference type="AlphaFoldDB" id="A0A8X7MNX3"/>
<dbReference type="InterPro" id="IPR005303">
    <property type="entry name" value="MOCOS_middle"/>
</dbReference>
<dbReference type="PROSITE" id="PS51340">
    <property type="entry name" value="MOSC"/>
    <property type="match status" value="1"/>
</dbReference>
<gene>
    <name evidence="3" type="ORF">A4X06_0g6493</name>
</gene>
<dbReference type="SUPFAM" id="SSF141673">
    <property type="entry name" value="MOSC N-terminal domain-like"/>
    <property type="match status" value="1"/>
</dbReference>
<feature type="domain" description="MOSC" evidence="2">
    <location>
        <begin position="241"/>
        <end position="505"/>
    </location>
</feature>
<feature type="compositionally biased region" description="Basic and acidic residues" evidence="1">
    <location>
        <begin position="55"/>
        <end position="72"/>
    </location>
</feature>
<dbReference type="GO" id="GO:0030151">
    <property type="term" value="F:molybdenum ion binding"/>
    <property type="evidence" value="ECO:0007669"/>
    <property type="project" value="InterPro"/>
</dbReference>
<protein>
    <recommendedName>
        <fullName evidence="2">MOSC domain-containing protein</fullName>
    </recommendedName>
</protein>
<organism evidence="3 4">
    <name type="scientific">Tilletia controversa</name>
    <name type="common">dwarf bunt fungus</name>
    <dbReference type="NCBI Taxonomy" id="13291"/>
    <lineage>
        <taxon>Eukaryota</taxon>
        <taxon>Fungi</taxon>
        <taxon>Dikarya</taxon>
        <taxon>Basidiomycota</taxon>
        <taxon>Ustilaginomycotina</taxon>
        <taxon>Exobasidiomycetes</taxon>
        <taxon>Tilletiales</taxon>
        <taxon>Tilletiaceae</taxon>
        <taxon>Tilletia</taxon>
    </lineage>
</organism>
<comment type="caution">
    <text evidence="3">The sequence shown here is derived from an EMBL/GenBank/DDBJ whole genome shotgun (WGS) entry which is preliminary data.</text>
</comment>